<comment type="caution">
    <text evidence="1">The sequence shown here is derived from an EMBL/GenBank/DDBJ whole genome shotgun (WGS) entry which is preliminary data.</text>
</comment>
<protein>
    <submittedName>
        <fullName evidence="1">Uncharacterized protein</fullName>
    </submittedName>
</protein>
<proteinExistence type="predicted"/>
<sequence>MQANHFGKRLTRSFIASDKHLDVDGLPVQVRIIEQRQPRREAKRAIGRVTRVVHAVSPQGISDDAMRQILNEQVVFDSGSRRASATVHKVKGRVWKVIGREYPQL</sequence>
<organism evidence="1 2">
    <name type="scientific">Noviherbaspirillum pedocola</name>
    <dbReference type="NCBI Taxonomy" id="2801341"/>
    <lineage>
        <taxon>Bacteria</taxon>
        <taxon>Pseudomonadati</taxon>
        <taxon>Pseudomonadota</taxon>
        <taxon>Betaproteobacteria</taxon>
        <taxon>Burkholderiales</taxon>
        <taxon>Oxalobacteraceae</taxon>
        <taxon>Noviherbaspirillum</taxon>
    </lineage>
</organism>
<evidence type="ECO:0000313" key="2">
    <source>
        <dbReference type="Proteomes" id="UP000622890"/>
    </source>
</evidence>
<dbReference type="Proteomes" id="UP000622890">
    <property type="component" value="Unassembled WGS sequence"/>
</dbReference>
<dbReference type="AlphaFoldDB" id="A0A934SZN4"/>
<evidence type="ECO:0000313" key="1">
    <source>
        <dbReference type="EMBL" id="MBK4735962.1"/>
    </source>
</evidence>
<keyword evidence="2" id="KW-1185">Reference proteome</keyword>
<accession>A0A934SZN4</accession>
<reference evidence="1" key="1">
    <citation type="submission" date="2021-01" db="EMBL/GenBank/DDBJ databases">
        <title>Genome sequence of strain Noviherbaspirillum sp. DKR-6.</title>
        <authorList>
            <person name="Chaudhary D.K."/>
        </authorList>
    </citation>
    <scope>NUCLEOTIDE SEQUENCE</scope>
    <source>
        <strain evidence="1">DKR-6</strain>
    </source>
</reference>
<dbReference type="EMBL" id="JAEPBG010000006">
    <property type="protein sequence ID" value="MBK4735962.1"/>
    <property type="molecule type" value="Genomic_DNA"/>
</dbReference>
<dbReference type="RefSeq" id="WP_200592900.1">
    <property type="nucleotide sequence ID" value="NZ_JAEPBG010000006.1"/>
</dbReference>
<gene>
    <name evidence="1" type="ORF">JJB74_15180</name>
</gene>
<name>A0A934SZN4_9BURK</name>